<evidence type="ECO:0000313" key="1">
    <source>
        <dbReference type="EMBL" id="PQP95984.1"/>
    </source>
</evidence>
<accession>A0A314XN34</accession>
<dbReference type="EMBL" id="PJQY01002159">
    <property type="protein sequence ID" value="PQP95984.1"/>
    <property type="molecule type" value="Genomic_DNA"/>
</dbReference>
<sequence>MSPTHGQRLRLVTSSQPPPFAPRFCVRHSRCSSSTACGGSWLRLKCVLHLTLGLWECFCAPPSSVGLFDTPLVSVTPRWWICSGGVVGLLCGAADPVF</sequence>
<organism evidence="1 2">
    <name type="scientific">Prunus yedoensis var. nudiflora</name>
    <dbReference type="NCBI Taxonomy" id="2094558"/>
    <lineage>
        <taxon>Eukaryota</taxon>
        <taxon>Viridiplantae</taxon>
        <taxon>Streptophyta</taxon>
        <taxon>Embryophyta</taxon>
        <taxon>Tracheophyta</taxon>
        <taxon>Spermatophyta</taxon>
        <taxon>Magnoliopsida</taxon>
        <taxon>eudicotyledons</taxon>
        <taxon>Gunneridae</taxon>
        <taxon>Pentapetalae</taxon>
        <taxon>rosids</taxon>
        <taxon>fabids</taxon>
        <taxon>Rosales</taxon>
        <taxon>Rosaceae</taxon>
        <taxon>Amygdaloideae</taxon>
        <taxon>Amygdaleae</taxon>
        <taxon>Prunus</taxon>
    </lineage>
</organism>
<evidence type="ECO:0000313" key="2">
    <source>
        <dbReference type="Proteomes" id="UP000250321"/>
    </source>
</evidence>
<reference evidence="1 2" key="1">
    <citation type="submission" date="2018-02" db="EMBL/GenBank/DDBJ databases">
        <title>Draft genome of wild Prunus yedoensis var. nudiflora.</title>
        <authorList>
            <person name="Baek S."/>
            <person name="Kim J.-H."/>
            <person name="Choi K."/>
            <person name="Kim G.-B."/>
            <person name="Cho A."/>
            <person name="Jang H."/>
            <person name="Shin C.-H."/>
            <person name="Yu H.-J."/>
            <person name="Mun J.-H."/>
        </authorList>
    </citation>
    <scope>NUCLEOTIDE SEQUENCE [LARGE SCALE GENOMIC DNA]</scope>
    <source>
        <strain evidence="2">cv. Jeju island</strain>
        <tissue evidence="1">Leaf</tissue>
    </source>
</reference>
<protein>
    <submittedName>
        <fullName evidence="1">Uncharacterized protein</fullName>
    </submittedName>
</protein>
<comment type="caution">
    <text evidence="1">The sequence shown here is derived from an EMBL/GenBank/DDBJ whole genome shotgun (WGS) entry which is preliminary data.</text>
</comment>
<proteinExistence type="predicted"/>
<keyword evidence="2" id="KW-1185">Reference proteome</keyword>
<dbReference type="Proteomes" id="UP000250321">
    <property type="component" value="Unassembled WGS sequence"/>
</dbReference>
<gene>
    <name evidence="1" type="ORF">Pyn_34144</name>
</gene>
<dbReference type="AlphaFoldDB" id="A0A314XN34"/>
<name>A0A314XN34_PRUYE</name>